<proteinExistence type="predicted"/>
<protein>
    <recommendedName>
        <fullName evidence="4">Tetratricopeptide repeat protein</fullName>
    </recommendedName>
</protein>
<reference evidence="2 3" key="1">
    <citation type="submission" date="2007-06" db="EMBL/GenBank/DDBJ databases">
        <authorList>
            <person name="Shimkets L."/>
            <person name="Ferriera S."/>
            <person name="Johnson J."/>
            <person name="Kravitz S."/>
            <person name="Beeson K."/>
            <person name="Sutton G."/>
            <person name="Rogers Y.-H."/>
            <person name="Friedman R."/>
            <person name="Frazier M."/>
            <person name="Venter J.C."/>
        </authorList>
    </citation>
    <scope>NUCLEOTIDE SEQUENCE [LARGE SCALE GENOMIC DNA]</scope>
    <source>
        <strain evidence="2 3">SIR-1</strain>
    </source>
</reference>
<sequence length="399" mass="43037">MTGTNEALRFERLREQDGKPLLPPTNLQGLVSGGGLDTAKVDEARRMLVQAESELAVAPGYPGQERLFWLTFMLARHYASVNDRQLAGQLVEAALPKLPRGRHYLVLCGLLARNYAALGRLDVALQLLTQLDPHSDDLHVDTSYRFSAAYVQTHAGDFREVLRVLGLRAEDVPISDAYDLICGVFRAHAHERLGDLEQAKDQLLAVAGSPQQLAGVRQIVTLQANLGLCRRSLPEVEVTVKHMYENAIDTGSGINVGAMIVVPIVLSLVGVAGASAASALPGDLGHTVAPAVIVLTVAGTMVATFGSMFRGNAKKKALLTSGVQGVGKLLTVEQTGVRVNKQPMLRLRMLIEVPGKEAYVVVHQEVVNELNLARVRPGATLPVRVHPEDPRSMAVTWSS</sequence>
<keyword evidence="3" id="KW-1185">Reference proteome</keyword>
<feature type="transmembrane region" description="Helical" evidence="1">
    <location>
        <begin position="288"/>
        <end position="309"/>
    </location>
</feature>
<organism evidence="2 3">
    <name type="scientific">Plesiocystis pacifica SIR-1</name>
    <dbReference type="NCBI Taxonomy" id="391625"/>
    <lineage>
        <taxon>Bacteria</taxon>
        <taxon>Pseudomonadati</taxon>
        <taxon>Myxococcota</taxon>
        <taxon>Polyangia</taxon>
        <taxon>Nannocystales</taxon>
        <taxon>Nannocystaceae</taxon>
        <taxon>Plesiocystis</taxon>
    </lineage>
</organism>
<dbReference type="SUPFAM" id="SSF48452">
    <property type="entry name" value="TPR-like"/>
    <property type="match status" value="1"/>
</dbReference>
<dbReference type="RefSeq" id="WP_006975816.1">
    <property type="nucleotide sequence ID" value="NZ_ABCS01000107.1"/>
</dbReference>
<evidence type="ECO:0000313" key="3">
    <source>
        <dbReference type="Proteomes" id="UP000005801"/>
    </source>
</evidence>
<keyword evidence="1" id="KW-0812">Transmembrane</keyword>
<evidence type="ECO:0000256" key="1">
    <source>
        <dbReference type="SAM" id="Phobius"/>
    </source>
</evidence>
<keyword evidence="1" id="KW-0472">Membrane</keyword>
<evidence type="ECO:0000313" key="2">
    <source>
        <dbReference type="EMBL" id="EDM75002.1"/>
    </source>
</evidence>
<comment type="caution">
    <text evidence="2">The sequence shown here is derived from an EMBL/GenBank/DDBJ whole genome shotgun (WGS) entry which is preliminary data.</text>
</comment>
<dbReference type="OrthoDB" id="5382494at2"/>
<accession>A6GGH6</accession>
<dbReference type="EMBL" id="ABCS01000107">
    <property type="protein sequence ID" value="EDM75002.1"/>
    <property type="molecule type" value="Genomic_DNA"/>
</dbReference>
<dbReference type="Proteomes" id="UP000005801">
    <property type="component" value="Unassembled WGS sequence"/>
</dbReference>
<evidence type="ECO:0008006" key="4">
    <source>
        <dbReference type="Google" id="ProtNLM"/>
    </source>
</evidence>
<gene>
    <name evidence="2" type="ORF">PPSIR1_16915</name>
</gene>
<keyword evidence="1" id="KW-1133">Transmembrane helix</keyword>
<feature type="transmembrane region" description="Helical" evidence="1">
    <location>
        <begin position="253"/>
        <end position="276"/>
    </location>
</feature>
<name>A6GGH6_9BACT</name>
<dbReference type="AlphaFoldDB" id="A6GGH6"/>
<dbReference type="InterPro" id="IPR011990">
    <property type="entry name" value="TPR-like_helical_dom_sf"/>
</dbReference>